<comment type="similarity">
    <text evidence="7">Belongs to the binding-protein-dependent transport system permease family.</text>
</comment>
<reference evidence="9 10" key="1">
    <citation type="submission" date="2022-06" db="EMBL/GenBank/DDBJ databases">
        <title>Halomicroarcula sp. a new haloarchaeum isolate from saline soil.</title>
        <authorList>
            <person name="Strakova D."/>
            <person name="Galisteo C."/>
            <person name="Sanchez-Porro C."/>
            <person name="Ventosa A."/>
        </authorList>
    </citation>
    <scope>NUCLEOTIDE SEQUENCE [LARGE SCALE GENOMIC DNA]</scope>
    <source>
        <strain evidence="9 10">S3CR25-11</strain>
    </source>
</reference>
<dbReference type="PANTHER" id="PTHR30151:SF38">
    <property type="entry name" value="ALIPHATIC SULFONATES TRANSPORT PERMEASE PROTEIN SSUC-RELATED"/>
    <property type="match status" value="1"/>
</dbReference>
<dbReference type="Gene3D" id="1.10.3720.10">
    <property type="entry name" value="MetI-like"/>
    <property type="match status" value="1"/>
</dbReference>
<feature type="transmembrane region" description="Helical" evidence="7">
    <location>
        <begin position="219"/>
        <end position="238"/>
    </location>
</feature>
<dbReference type="Pfam" id="PF00528">
    <property type="entry name" value="BPD_transp_1"/>
    <property type="match status" value="1"/>
</dbReference>
<dbReference type="InterPro" id="IPR035906">
    <property type="entry name" value="MetI-like_sf"/>
</dbReference>
<evidence type="ECO:0000256" key="6">
    <source>
        <dbReference type="ARBA" id="ARBA00023136"/>
    </source>
</evidence>
<gene>
    <name evidence="9" type="ORF">NDI86_11530</name>
</gene>
<dbReference type="SUPFAM" id="SSF161098">
    <property type="entry name" value="MetI-like"/>
    <property type="match status" value="1"/>
</dbReference>
<protein>
    <submittedName>
        <fullName evidence="9">ABC transporter permease subunit</fullName>
    </submittedName>
</protein>
<keyword evidence="10" id="KW-1185">Reference proteome</keyword>
<evidence type="ECO:0000256" key="1">
    <source>
        <dbReference type="ARBA" id="ARBA00004651"/>
    </source>
</evidence>
<organism evidence="9 10">
    <name type="scientific">Haloarcula onubensis</name>
    <dbReference type="NCBI Taxonomy" id="2950539"/>
    <lineage>
        <taxon>Archaea</taxon>
        <taxon>Methanobacteriati</taxon>
        <taxon>Methanobacteriota</taxon>
        <taxon>Stenosarchaea group</taxon>
        <taxon>Halobacteria</taxon>
        <taxon>Halobacteriales</taxon>
        <taxon>Haloarculaceae</taxon>
        <taxon>Haloarcula</taxon>
    </lineage>
</organism>
<evidence type="ECO:0000256" key="2">
    <source>
        <dbReference type="ARBA" id="ARBA00022448"/>
    </source>
</evidence>
<dbReference type="PROSITE" id="PS50928">
    <property type="entry name" value="ABC_TM1"/>
    <property type="match status" value="1"/>
</dbReference>
<feature type="domain" description="ABC transmembrane type-1" evidence="8">
    <location>
        <begin position="57"/>
        <end position="237"/>
    </location>
</feature>
<dbReference type="RefSeq" id="WP_310900584.1">
    <property type="nucleotide sequence ID" value="NZ_JAMQOS010000003.1"/>
</dbReference>
<keyword evidence="6 7" id="KW-0472">Membrane</keyword>
<evidence type="ECO:0000256" key="5">
    <source>
        <dbReference type="ARBA" id="ARBA00022989"/>
    </source>
</evidence>
<evidence type="ECO:0000256" key="4">
    <source>
        <dbReference type="ARBA" id="ARBA00022692"/>
    </source>
</evidence>
<evidence type="ECO:0000256" key="3">
    <source>
        <dbReference type="ARBA" id="ARBA00022475"/>
    </source>
</evidence>
<evidence type="ECO:0000256" key="7">
    <source>
        <dbReference type="RuleBase" id="RU363032"/>
    </source>
</evidence>
<evidence type="ECO:0000313" key="9">
    <source>
        <dbReference type="EMBL" id="MDS0282757.1"/>
    </source>
</evidence>
<keyword evidence="5 7" id="KW-1133">Transmembrane helix</keyword>
<evidence type="ECO:0000259" key="8">
    <source>
        <dbReference type="PROSITE" id="PS50928"/>
    </source>
</evidence>
<dbReference type="EMBL" id="JAMQOS010000003">
    <property type="protein sequence ID" value="MDS0282757.1"/>
    <property type="molecule type" value="Genomic_DNA"/>
</dbReference>
<dbReference type="PANTHER" id="PTHR30151">
    <property type="entry name" value="ALKANE SULFONATE ABC TRANSPORTER-RELATED, MEMBRANE SUBUNIT"/>
    <property type="match status" value="1"/>
</dbReference>
<dbReference type="Proteomes" id="UP001268864">
    <property type="component" value="Unassembled WGS sequence"/>
</dbReference>
<feature type="transmembrane region" description="Helical" evidence="7">
    <location>
        <begin position="105"/>
        <end position="138"/>
    </location>
</feature>
<keyword evidence="3" id="KW-1003">Cell membrane</keyword>
<comment type="subcellular location">
    <subcellularLocation>
        <location evidence="1 7">Cell membrane</location>
        <topology evidence="1 7">Multi-pass membrane protein</topology>
    </subcellularLocation>
</comment>
<keyword evidence="2 7" id="KW-0813">Transport</keyword>
<keyword evidence="4 7" id="KW-0812">Transmembrane</keyword>
<sequence length="250" mass="27556">MNRTYRFGVSVVALLVAWVGLSMVDPELFPAPWAVAVLAVELTLYGDVGGQSALYHVGITFGRVLLATGIALALAVGIGIAMRVDEDIARVFETWLPIWMTPPDVVVILIVMVLLGFNTVAIVAAVSFVCTPFALVSIWEGMQDLDPNLVEMAHTFDADRALLWRSVYLPHLTSYVFASLRNLFGMTWKVAVIGEVFGITNGVGARIRYWFLQSNVEEVVAYAAMFTVVVLLIEYAVLKPLEQRAFAWRA</sequence>
<comment type="caution">
    <text evidence="9">The sequence shown here is derived from an EMBL/GenBank/DDBJ whole genome shotgun (WGS) entry which is preliminary data.</text>
</comment>
<name>A0ABU2FR88_9EURY</name>
<accession>A0ABU2FR88</accession>
<dbReference type="InterPro" id="IPR000515">
    <property type="entry name" value="MetI-like"/>
</dbReference>
<feature type="transmembrane region" description="Helical" evidence="7">
    <location>
        <begin position="63"/>
        <end position="84"/>
    </location>
</feature>
<proteinExistence type="inferred from homology"/>
<dbReference type="CDD" id="cd06261">
    <property type="entry name" value="TM_PBP2"/>
    <property type="match status" value="1"/>
</dbReference>
<evidence type="ECO:0000313" key="10">
    <source>
        <dbReference type="Proteomes" id="UP001268864"/>
    </source>
</evidence>